<dbReference type="Proteomes" id="UP000250235">
    <property type="component" value="Unassembled WGS sequence"/>
</dbReference>
<proteinExistence type="predicted"/>
<dbReference type="EMBL" id="KV011669">
    <property type="protein sequence ID" value="KZV26223.1"/>
    <property type="molecule type" value="Genomic_DNA"/>
</dbReference>
<evidence type="ECO:0000313" key="1">
    <source>
        <dbReference type="EMBL" id="KZV26223.1"/>
    </source>
</evidence>
<keyword evidence="2" id="KW-1185">Reference proteome</keyword>
<dbReference type="AlphaFoldDB" id="A0A2Z7AXM7"/>
<name>A0A2Z7AXM7_9LAMI</name>
<protein>
    <submittedName>
        <fullName evidence="1">Uncharacterized protein</fullName>
    </submittedName>
</protein>
<reference evidence="1 2" key="1">
    <citation type="journal article" date="2015" name="Proc. Natl. Acad. Sci. U.S.A.">
        <title>The resurrection genome of Boea hygrometrica: A blueprint for survival of dehydration.</title>
        <authorList>
            <person name="Xiao L."/>
            <person name="Yang G."/>
            <person name="Zhang L."/>
            <person name="Yang X."/>
            <person name="Zhao S."/>
            <person name="Ji Z."/>
            <person name="Zhou Q."/>
            <person name="Hu M."/>
            <person name="Wang Y."/>
            <person name="Chen M."/>
            <person name="Xu Y."/>
            <person name="Jin H."/>
            <person name="Xiao X."/>
            <person name="Hu G."/>
            <person name="Bao F."/>
            <person name="Hu Y."/>
            <person name="Wan P."/>
            <person name="Li L."/>
            <person name="Deng X."/>
            <person name="Kuang T."/>
            <person name="Xiang C."/>
            <person name="Zhu J.K."/>
            <person name="Oliver M.J."/>
            <person name="He Y."/>
        </authorList>
    </citation>
    <scope>NUCLEOTIDE SEQUENCE [LARGE SCALE GENOMIC DNA]</scope>
    <source>
        <strain evidence="2">cv. XS01</strain>
    </source>
</reference>
<evidence type="ECO:0000313" key="2">
    <source>
        <dbReference type="Proteomes" id="UP000250235"/>
    </source>
</evidence>
<organism evidence="1 2">
    <name type="scientific">Dorcoceras hygrometricum</name>
    <dbReference type="NCBI Taxonomy" id="472368"/>
    <lineage>
        <taxon>Eukaryota</taxon>
        <taxon>Viridiplantae</taxon>
        <taxon>Streptophyta</taxon>
        <taxon>Embryophyta</taxon>
        <taxon>Tracheophyta</taxon>
        <taxon>Spermatophyta</taxon>
        <taxon>Magnoliopsida</taxon>
        <taxon>eudicotyledons</taxon>
        <taxon>Gunneridae</taxon>
        <taxon>Pentapetalae</taxon>
        <taxon>asterids</taxon>
        <taxon>lamiids</taxon>
        <taxon>Lamiales</taxon>
        <taxon>Gesneriaceae</taxon>
        <taxon>Didymocarpoideae</taxon>
        <taxon>Trichosporeae</taxon>
        <taxon>Loxocarpinae</taxon>
        <taxon>Dorcoceras</taxon>
    </lineage>
</organism>
<sequence length="75" mass="8681">MSGNDGNSPEKLTVNSTRGFERRMKVGRIIANSQQRNDVALHTSENLIEALRYNKSLQSQYDIVQHHRRSLKTKR</sequence>
<gene>
    <name evidence="1" type="ORF">F511_44693</name>
</gene>
<accession>A0A2Z7AXM7</accession>